<dbReference type="PANTHER" id="PTHR43085">
    <property type="entry name" value="HEXOKINASE FAMILY MEMBER"/>
    <property type="match status" value="1"/>
</dbReference>
<dbReference type="CDD" id="cd01167">
    <property type="entry name" value="bac_FRK"/>
    <property type="match status" value="1"/>
</dbReference>
<dbReference type="PANTHER" id="PTHR43085:SF54">
    <property type="entry name" value="PUTATIVE-RELATED"/>
    <property type="match status" value="1"/>
</dbReference>
<evidence type="ECO:0000313" key="6">
    <source>
        <dbReference type="Proteomes" id="UP000037326"/>
    </source>
</evidence>
<dbReference type="GeneID" id="96598986"/>
<evidence type="ECO:0000313" key="5">
    <source>
        <dbReference type="EMBL" id="KMY32835.1"/>
    </source>
</evidence>
<keyword evidence="3 5" id="KW-0418">Kinase</keyword>
<dbReference type="SUPFAM" id="SSF53613">
    <property type="entry name" value="Ribokinase-like"/>
    <property type="match status" value="1"/>
</dbReference>
<dbReference type="Proteomes" id="UP000037326">
    <property type="component" value="Unassembled WGS sequence"/>
</dbReference>
<dbReference type="Pfam" id="PF00294">
    <property type="entry name" value="PfkB"/>
    <property type="match status" value="1"/>
</dbReference>
<evidence type="ECO:0000256" key="2">
    <source>
        <dbReference type="ARBA" id="ARBA00022679"/>
    </source>
</evidence>
<protein>
    <submittedName>
        <fullName evidence="5">Fructokinase</fullName>
    </submittedName>
</protein>
<dbReference type="GO" id="GO:0016301">
    <property type="term" value="F:kinase activity"/>
    <property type="evidence" value="ECO:0007669"/>
    <property type="project" value="UniProtKB-KW"/>
</dbReference>
<keyword evidence="2" id="KW-0808">Transferase</keyword>
<comment type="similarity">
    <text evidence="1">Belongs to the carbohydrate kinase PfkB family.</text>
</comment>
<dbReference type="InterPro" id="IPR002173">
    <property type="entry name" value="Carboh/pur_kinase_PfkB_CS"/>
</dbReference>
<dbReference type="InterPro" id="IPR050306">
    <property type="entry name" value="PfkB_Carbo_kinase"/>
</dbReference>
<comment type="caution">
    <text evidence="5">The sequence shown here is derived from an EMBL/GenBank/DDBJ whole genome shotgun (WGS) entry which is preliminary data.</text>
</comment>
<evidence type="ECO:0000256" key="1">
    <source>
        <dbReference type="ARBA" id="ARBA00010688"/>
    </source>
</evidence>
<reference evidence="6" key="1">
    <citation type="submission" date="2015-07" db="EMBL/GenBank/DDBJ databases">
        <authorList>
            <consortium name="Consortium for Microbial Forensics and Genomics (microFORGE)"/>
            <person name="Knight B.M."/>
            <person name="Roberts D.P."/>
            <person name="Lin D."/>
            <person name="Hari K."/>
            <person name="Fletcher J."/>
            <person name="Melcher U."/>
            <person name="Blagden T."/>
            <person name="Winegar R.A."/>
        </authorList>
    </citation>
    <scope>NUCLEOTIDE SEQUENCE [LARGE SCALE GENOMIC DNA]</scope>
    <source>
        <strain evidence="6">DSM 23493</strain>
    </source>
</reference>
<name>A0A0K9FEA3_9BACI</name>
<dbReference type="InterPro" id="IPR029056">
    <property type="entry name" value="Ribokinase-like"/>
</dbReference>
<dbReference type="OrthoDB" id="9813569at2"/>
<dbReference type="EMBL" id="LFXJ01000005">
    <property type="protein sequence ID" value="KMY32835.1"/>
    <property type="molecule type" value="Genomic_DNA"/>
</dbReference>
<sequence length="324" mass="35360">MSKLYALGELLIDFTPTEQNASLATVEQFTKNAGGAPANVAAVCAKLGQQAALITQVGQDAFGDFLVESLKKADVDTTYIVQTVKGETSLAFVSLTSDGGRDFLFYRRHAADLLYTKEQLPPNLLTDKDILHFCSVNLVESPMKYAHVALIEQAHQAGSLVSFDPNVRLPLWNDEKACRQTILEFLPKAHIVKLSEEELLFLTAIEDEETAVHSLFQGKVQVLIITRGAEGASLYTKKLHVGVPADKVHAIDTTGAGDAFIGALLAILLRKQITVINLIDFCKQQAIPLLTFANHYAGASTEKHGAIASYLSKQELPFKDTMLF</sequence>
<accession>A0A0K9FEA3</accession>
<dbReference type="AlphaFoldDB" id="A0A0K9FEA3"/>
<dbReference type="InterPro" id="IPR011611">
    <property type="entry name" value="PfkB_dom"/>
</dbReference>
<dbReference type="PATRIC" id="fig|582475.4.peg.2058"/>
<feature type="domain" description="Carbohydrate kinase PfkB" evidence="4">
    <location>
        <begin position="1"/>
        <end position="309"/>
    </location>
</feature>
<dbReference type="RefSeq" id="WP_049666412.1">
    <property type="nucleotide sequence ID" value="NZ_JBIVOC010000008.1"/>
</dbReference>
<proteinExistence type="inferred from homology"/>
<dbReference type="PROSITE" id="PS00583">
    <property type="entry name" value="PFKB_KINASES_1"/>
    <property type="match status" value="1"/>
</dbReference>
<evidence type="ECO:0000259" key="4">
    <source>
        <dbReference type="Pfam" id="PF00294"/>
    </source>
</evidence>
<evidence type="ECO:0000256" key="3">
    <source>
        <dbReference type="ARBA" id="ARBA00022777"/>
    </source>
</evidence>
<dbReference type="PROSITE" id="PS00584">
    <property type="entry name" value="PFKB_KINASES_2"/>
    <property type="match status" value="1"/>
</dbReference>
<organism evidence="5 6">
    <name type="scientific">Lysinibacillus xylanilyticus</name>
    <dbReference type="NCBI Taxonomy" id="582475"/>
    <lineage>
        <taxon>Bacteria</taxon>
        <taxon>Bacillati</taxon>
        <taxon>Bacillota</taxon>
        <taxon>Bacilli</taxon>
        <taxon>Bacillales</taxon>
        <taxon>Bacillaceae</taxon>
        <taxon>Lysinibacillus</taxon>
    </lineage>
</organism>
<dbReference type="Gene3D" id="3.40.1190.20">
    <property type="match status" value="1"/>
</dbReference>
<gene>
    <name evidence="5" type="ORF">ACZ11_12160</name>
</gene>